<accession>A0A4R5TWW2</accession>
<reference evidence="1 2" key="1">
    <citation type="submission" date="2019-03" db="EMBL/GenBank/DDBJ databases">
        <title>Arthrobacter sp. nov., an bacterium isolated from biocrust in Mu Us Desert.</title>
        <authorList>
            <person name="Lixiong L."/>
        </authorList>
    </citation>
    <scope>NUCLEOTIDE SEQUENCE [LARGE SCALE GENOMIC DNA]</scope>
    <source>
        <strain evidence="1 2">SLN-3</strain>
    </source>
</reference>
<evidence type="ECO:0000313" key="2">
    <source>
        <dbReference type="Proteomes" id="UP000295411"/>
    </source>
</evidence>
<name>A0A4R5TWW2_9MICC</name>
<dbReference type="Proteomes" id="UP000295411">
    <property type="component" value="Unassembled WGS sequence"/>
</dbReference>
<sequence length="142" mass="15824">MEHTDVDRILTGFFAASARGRHPETVIRYGRVETGLRSYLEGEGARSLPPEAASLLELERQFSPDAAYVRLMGAAELLHALPGFLGVRWLAADFHDRLAQISLASRLAQWLCTRQLVDRKAQWGDVLLTRAAAEHARRTSVT</sequence>
<dbReference type="EMBL" id="SMTK01000003">
    <property type="protein sequence ID" value="TDK25622.1"/>
    <property type="molecule type" value="Genomic_DNA"/>
</dbReference>
<keyword evidence="2" id="KW-1185">Reference proteome</keyword>
<evidence type="ECO:0000313" key="1">
    <source>
        <dbReference type="EMBL" id="TDK25622.1"/>
    </source>
</evidence>
<dbReference type="RefSeq" id="WP_133403881.1">
    <property type="nucleotide sequence ID" value="NZ_SMTK01000003.1"/>
</dbReference>
<proteinExistence type="predicted"/>
<gene>
    <name evidence="1" type="ORF">E2F48_10290</name>
</gene>
<dbReference type="OrthoDB" id="4944087at2"/>
<protein>
    <submittedName>
        <fullName evidence="1">Uncharacterized protein</fullName>
    </submittedName>
</protein>
<comment type="caution">
    <text evidence="1">The sequence shown here is derived from an EMBL/GenBank/DDBJ whole genome shotgun (WGS) entry which is preliminary data.</text>
</comment>
<dbReference type="AlphaFoldDB" id="A0A4R5TWW2"/>
<organism evidence="1 2">
    <name type="scientific">Arthrobacter crusticola</name>
    <dbReference type="NCBI Taxonomy" id="2547960"/>
    <lineage>
        <taxon>Bacteria</taxon>
        <taxon>Bacillati</taxon>
        <taxon>Actinomycetota</taxon>
        <taxon>Actinomycetes</taxon>
        <taxon>Micrococcales</taxon>
        <taxon>Micrococcaceae</taxon>
        <taxon>Arthrobacter</taxon>
    </lineage>
</organism>